<proteinExistence type="predicted"/>
<keyword evidence="5" id="KW-0411">Iron-sulfur</keyword>
<dbReference type="PANTHER" id="PTHR44379:SF5">
    <property type="entry name" value="OXIDOREDUCTASE WITH IRON-SULFUR SUBUNIT"/>
    <property type="match status" value="1"/>
</dbReference>
<name>A0A7Y0L4F5_9FIRM</name>
<dbReference type="RefSeq" id="WP_169099394.1">
    <property type="nucleotide sequence ID" value="NZ_JABBVZ010000030.1"/>
</dbReference>
<evidence type="ECO:0000256" key="6">
    <source>
        <dbReference type="ARBA" id="ARBA00060707"/>
    </source>
</evidence>
<feature type="domain" description="2Fe-2S ferredoxin-type" evidence="7">
    <location>
        <begin position="8"/>
        <end position="84"/>
    </location>
</feature>
<comment type="pathway">
    <text evidence="6">Alkaloid degradation; nicotine degradation.</text>
</comment>
<evidence type="ECO:0000256" key="2">
    <source>
        <dbReference type="ARBA" id="ARBA00022723"/>
    </source>
</evidence>
<dbReference type="PANTHER" id="PTHR44379">
    <property type="entry name" value="OXIDOREDUCTASE WITH IRON-SULFUR SUBUNIT"/>
    <property type="match status" value="1"/>
</dbReference>
<keyword evidence="4" id="KW-0408">Iron</keyword>
<dbReference type="SUPFAM" id="SSF54292">
    <property type="entry name" value="2Fe-2S ferredoxin-like"/>
    <property type="match status" value="1"/>
</dbReference>
<evidence type="ECO:0000256" key="1">
    <source>
        <dbReference type="ARBA" id="ARBA00022714"/>
    </source>
</evidence>
<dbReference type="InterPro" id="IPR036884">
    <property type="entry name" value="2Fe-2S-bd_dom_sf"/>
</dbReference>
<dbReference type="AlphaFoldDB" id="A0A7Y0L4F5"/>
<dbReference type="InterPro" id="IPR036010">
    <property type="entry name" value="2Fe-2S_ferredoxin-like_sf"/>
</dbReference>
<evidence type="ECO:0000259" key="7">
    <source>
        <dbReference type="PROSITE" id="PS51085"/>
    </source>
</evidence>
<keyword evidence="9" id="KW-1185">Reference proteome</keyword>
<evidence type="ECO:0000313" key="9">
    <source>
        <dbReference type="Proteomes" id="UP000533476"/>
    </source>
</evidence>
<dbReference type="FunFam" id="3.10.20.30:FF:000020">
    <property type="entry name" value="Xanthine dehydrogenase iron-sulfur subunit"/>
    <property type="match status" value="1"/>
</dbReference>
<dbReference type="Pfam" id="PF01799">
    <property type="entry name" value="Fer2_2"/>
    <property type="match status" value="1"/>
</dbReference>
<keyword evidence="3" id="KW-0560">Oxidoreductase</keyword>
<dbReference type="PROSITE" id="PS00197">
    <property type="entry name" value="2FE2S_FER_1"/>
    <property type="match status" value="1"/>
</dbReference>
<evidence type="ECO:0000256" key="5">
    <source>
        <dbReference type="ARBA" id="ARBA00023014"/>
    </source>
</evidence>
<keyword evidence="2" id="KW-0479">Metal-binding</keyword>
<dbReference type="GO" id="GO:0046872">
    <property type="term" value="F:metal ion binding"/>
    <property type="evidence" value="ECO:0007669"/>
    <property type="project" value="UniProtKB-KW"/>
</dbReference>
<accession>A0A7Y0L4F5</accession>
<comment type="caution">
    <text evidence="8">The sequence shown here is derived from an EMBL/GenBank/DDBJ whole genome shotgun (WGS) entry which is preliminary data.</text>
</comment>
<evidence type="ECO:0000313" key="8">
    <source>
        <dbReference type="EMBL" id="NMP22762.1"/>
    </source>
</evidence>
<dbReference type="Gene3D" id="1.10.150.120">
    <property type="entry name" value="[2Fe-2S]-binding domain"/>
    <property type="match status" value="1"/>
</dbReference>
<dbReference type="InterPro" id="IPR051452">
    <property type="entry name" value="Diverse_Oxidoreductases"/>
</dbReference>
<protein>
    <submittedName>
        <fullName evidence="8">(2Fe-2S)-binding protein</fullName>
    </submittedName>
</protein>
<dbReference type="CDD" id="cd00207">
    <property type="entry name" value="fer2"/>
    <property type="match status" value="1"/>
</dbReference>
<organism evidence="8 9">
    <name type="scientific">Sulfobacillus harzensis</name>
    <dbReference type="NCBI Taxonomy" id="2729629"/>
    <lineage>
        <taxon>Bacteria</taxon>
        <taxon>Bacillati</taxon>
        <taxon>Bacillota</taxon>
        <taxon>Clostridia</taxon>
        <taxon>Eubacteriales</taxon>
        <taxon>Clostridiales Family XVII. Incertae Sedis</taxon>
        <taxon>Sulfobacillus</taxon>
    </lineage>
</organism>
<dbReference type="SUPFAM" id="SSF47741">
    <property type="entry name" value="CO dehydrogenase ISP C-domain like"/>
    <property type="match status" value="1"/>
</dbReference>
<dbReference type="InterPro" id="IPR006058">
    <property type="entry name" value="2Fe2S_fd_BS"/>
</dbReference>
<dbReference type="FunFam" id="1.10.150.120:FF:000003">
    <property type="entry name" value="Carbon monoxide dehydrogenase, small subunit"/>
    <property type="match status" value="1"/>
</dbReference>
<dbReference type="InterPro" id="IPR012675">
    <property type="entry name" value="Beta-grasp_dom_sf"/>
</dbReference>
<keyword evidence="1" id="KW-0001">2Fe-2S</keyword>
<dbReference type="PROSITE" id="PS51085">
    <property type="entry name" value="2FE2S_FER_2"/>
    <property type="match status" value="1"/>
</dbReference>
<dbReference type="GO" id="GO:0051537">
    <property type="term" value="F:2 iron, 2 sulfur cluster binding"/>
    <property type="evidence" value="ECO:0007669"/>
    <property type="project" value="UniProtKB-KW"/>
</dbReference>
<dbReference type="Gene3D" id="3.10.20.30">
    <property type="match status" value="1"/>
</dbReference>
<dbReference type="Pfam" id="PF00111">
    <property type="entry name" value="Fer2"/>
    <property type="match status" value="1"/>
</dbReference>
<reference evidence="8 9" key="1">
    <citation type="submission" date="2020-04" db="EMBL/GenBank/DDBJ databases">
        <authorList>
            <person name="Zhang R."/>
            <person name="Schippers A."/>
        </authorList>
    </citation>
    <scope>NUCLEOTIDE SEQUENCE [LARGE SCALE GENOMIC DNA]</scope>
    <source>
        <strain evidence="8 9">DSM 109850</strain>
    </source>
</reference>
<dbReference type="InterPro" id="IPR002888">
    <property type="entry name" value="2Fe-2S-bd"/>
</dbReference>
<dbReference type="EMBL" id="JABBVZ010000030">
    <property type="protein sequence ID" value="NMP22762.1"/>
    <property type="molecule type" value="Genomic_DNA"/>
</dbReference>
<sequence length="163" mass="17691">MNEPARRLSVQFTVNGTQCARDVDARMLLVRFIREELNLTGTHFGCDTGHCGSCSVIVNGKVVKSCMMLAVQADGAAIETVEGLANPDGTLSPIQEAFSKNHALQCGFCTPGMMMATKYLLETNPNPSEEEIRRGIKGNLCRCTGYVNIVRAIQSLAHEEAKV</sequence>
<evidence type="ECO:0000256" key="3">
    <source>
        <dbReference type="ARBA" id="ARBA00023002"/>
    </source>
</evidence>
<dbReference type="InterPro" id="IPR001041">
    <property type="entry name" value="2Fe-2S_ferredoxin-type"/>
</dbReference>
<gene>
    <name evidence="8" type="ORF">HIJ39_10410</name>
</gene>
<evidence type="ECO:0000256" key="4">
    <source>
        <dbReference type="ARBA" id="ARBA00023004"/>
    </source>
</evidence>
<dbReference type="GO" id="GO:0016491">
    <property type="term" value="F:oxidoreductase activity"/>
    <property type="evidence" value="ECO:0007669"/>
    <property type="project" value="UniProtKB-KW"/>
</dbReference>
<dbReference type="Proteomes" id="UP000533476">
    <property type="component" value="Unassembled WGS sequence"/>
</dbReference>